<evidence type="ECO:0000313" key="2">
    <source>
        <dbReference type="EMBL" id="CAB1367389.1"/>
    </source>
</evidence>
<evidence type="ECO:0000259" key="1">
    <source>
        <dbReference type="Pfam" id="PF13441"/>
    </source>
</evidence>
<dbReference type="Proteomes" id="UP000515733">
    <property type="component" value="Chromosome"/>
</dbReference>
<dbReference type="RefSeq" id="WP_145770128.1">
    <property type="nucleotide sequence ID" value="NZ_LR778301.1"/>
</dbReference>
<reference evidence="2 3" key="1">
    <citation type="submission" date="2020-03" db="EMBL/GenBank/DDBJ databases">
        <authorList>
            <consortium name="Genoscope - CEA"/>
            <person name="William W."/>
        </authorList>
    </citation>
    <scope>NUCLEOTIDE SEQUENCE [LARGE SCALE GENOMIC DNA]</scope>
    <source>
        <strain evidence="3">DSM 16959</strain>
    </source>
</reference>
<dbReference type="KEGG" id="doe:DENOEST_0217"/>
<evidence type="ECO:0000313" key="3">
    <source>
        <dbReference type="Proteomes" id="UP000515733"/>
    </source>
</evidence>
<name>A0A6S6XX21_9PROT</name>
<keyword evidence="3" id="KW-1185">Reference proteome</keyword>
<feature type="domain" description="YMGG-like Gly-zipper" evidence="1">
    <location>
        <begin position="36"/>
        <end position="73"/>
    </location>
</feature>
<dbReference type="InterPro" id="IPR027367">
    <property type="entry name" value="Gly-zipper_YMGG"/>
</dbReference>
<organism evidence="2 3">
    <name type="scientific">Denitratisoma oestradiolicum</name>
    <dbReference type="NCBI Taxonomy" id="311182"/>
    <lineage>
        <taxon>Bacteria</taxon>
        <taxon>Pseudomonadati</taxon>
        <taxon>Pseudomonadota</taxon>
        <taxon>Betaproteobacteria</taxon>
        <taxon>Nitrosomonadales</taxon>
        <taxon>Sterolibacteriaceae</taxon>
        <taxon>Denitratisoma</taxon>
    </lineage>
</organism>
<protein>
    <submittedName>
        <fullName evidence="2">17 kDa surface antigen</fullName>
    </submittedName>
</protein>
<accession>A0A6S6XX21</accession>
<sequence>MNAKLVQRPIAAAVAAAILLSACATNPDGSIKMDDRAKGALIGAAAGCALASAAGSDCVKGAVVGAAVGFLVGWYFESKKVADAKQVNAEYQKKKVAIPKKEITPVAFSSNVQRAEPNAQGEQEVQITSSTDLIGYGDKVPEVSQKYAIYDENNKLVEEKTEKLTAVDGAGRYQTTSKFKKPANAKGKNYTVKTTLLANNKTYKENSYKVSFEDSGRIIVALAN</sequence>
<dbReference type="PROSITE" id="PS51257">
    <property type="entry name" value="PROKAR_LIPOPROTEIN"/>
    <property type="match status" value="1"/>
</dbReference>
<dbReference type="OrthoDB" id="8560795at2"/>
<proteinExistence type="predicted"/>
<dbReference type="Pfam" id="PF13441">
    <property type="entry name" value="Gly-zipper_YMGG"/>
    <property type="match status" value="1"/>
</dbReference>
<gene>
    <name evidence="2" type="ORF">DENOEST_0217</name>
</gene>
<dbReference type="AlphaFoldDB" id="A0A6S6XX21"/>
<dbReference type="EMBL" id="LR778301">
    <property type="protein sequence ID" value="CAB1367389.1"/>
    <property type="molecule type" value="Genomic_DNA"/>
</dbReference>